<accession>A0AAP0I804</accession>
<dbReference type="Proteomes" id="UP001417504">
    <property type="component" value="Unassembled WGS sequence"/>
</dbReference>
<proteinExistence type="predicted"/>
<evidence type="ECO:0000313" key="2">
    <source>
        <dbReference type="EMBL" id="KAK9110337.1"/>
    </source>
</evidence>
<protein>
    <submittedName>
        <fullName evidence="2">Uncharacterized protein</fullName>
    </submittedName>
</protein>
<dbReference type="PANTHER" id="PTHR33871:SF18">
    <property type="entry name" value="F24J8.12 PROTEIN"/>
    <property type="match status" value="1"/>
</dbReference>
<sequence length="382" mass="41037">MGSCISKCCPKSPNSSLKNCNPLVQDKLILVGNNASSITTSVTSSSTLSPSGSLPLFKKSSVAPYCSPSSSPCTTTFTTSSCSLSSKSPLSSLSSPSFLTSSSSVSKDRFSGFSNEFLWSCARENPHVISVSNDLIVKGSSSCCNTSHSSPGKPIGQIPTKRGSTMSLKSNVMAPKAKEVLNQSVGSRMPQKRARATSPVLTRQKSLRRECPTERELLPLQPAISTISALHRRNVVSLSPTPSRRHSGEAFRGVTKNVIQGPKDGSSHTAEIMTLKRKVMNTPTNTNCPISERNYKERNPQQSASTDLLARRTDDCGIIRDSSVSKRVETCTHHVNYGGLVEKRNIAAGVVGARHDQLEGLSSLLMNDIDNPLISLDCFIFL</sequence>
<name>A0AAP0I804_9MAGN</name>
<evidence type="ECO:0000256" key="1">
    <source>
        <dbReference type="SAM" id="MobiDB-lite"/>
    </source>
</evidence>
<dbReference type="PANTHER" id="PTHR33871">
    <property type="entry name" value="OS05G0503100 PROTEIN-RELATED"/>
    <property type="match status" value="1"/>
</dbReference>
<keyword evidence="3" id="KW-1185">Reference proteome</keyword>
<comment type="caution">
    <text evidence="2">The sequence shown here is derived from an EMBL/GenBank/DDBJ whole genome shotgun (WGS) entry which is preliminary data.</text>
</comment>
<reference evidence="2 3" key="1">
    <citation type="submission" date="2024-01" db="EMBL/GenBank/DDBJ databases">
        <title>Genome assemblies of Stephania.</title>
        <authorList>
            <person name="Yang L."/>
        </authorList>
    </citation>
    <scope>NUCLEOTIDE SEQUENCE [LARGE SCALE GENOMIC DNA]</scope>
    <source>
        <strain evidence="2">QJT</strain>
        <tissue evidence="2">Leaf</tissue>
    </source>
</reference>
<gene>
    <name evidence="2" type="ORF">Sjap_018397</name>
</gene>
<evidence type="ECO:0000313" key="3">
    <source>
        <dbReference type="Proteomes" id="UP001417504"/>
    </source>
</evidence>
<feature type="region of interest" description="Disordered" evidence="1">
    <location>
        <begin position="183"/>
        <end position="208"/>
    </location>
</feature>
<dbReference type="EMBL" id="JBBNAE010000007">
    <property type="protein sequence ID" value="KAK9110337.1"/>
    <property type="molecule type" value="Genomic_DNA"/>
</dbReference>
<organism evidence="2 3">
    <name type="scientific">Stephania japonica</name>
    <dbReference type="NCBI Taxonomy" id="461633"/>
    <lineage>
        <taxon>Eukaryota</taxon>
        <taxon>Viridiplantae</taxon>
        <taxon>Streptophyta</taxon>
        <taxon>Embryophyta</taxon>
        <taxon>Tracheophyta</taxon>
        <taxon>Spermatophyta</taxon>
        <taxon>Magnoliopsida</taxon>
        <taxon>Ranunculales</taxon>
        <taxon>Menispermaceae</taxon>
        <taxon>Menispermoideae</taxon>
        <taxon>Cissampelideae</taxon>
        <taxon>Stephania</taxon>
    </lineage>
</organism>
<dbReference type="AlphaFoldDB" id="A0AAP0I804"/>